<reference evidence="3" key="1">
    <citation type="submission" date="2014-10" db="EMBL/GenBank/DDBJ databases">
        <title>Genome sequencing of Vitellibacter sp. D-24.</title>
        <authorList>
            <person name="Thevarajoo S."/>
            <person name="Selvaratnam C."/>
            <person name="Goh K.M."/>
            <person name="Chong C.S."/>
        </authorList>
    </citation>
    <scope>NUCLEOTIDE SEQUENCE [LARGE SCALE GENOMIC DNA]</scope>
    <source>
        <strain evidence="3">D-24</strain>
    </source>
</reference>
<protein>
    <recommendedName>
        <fullName evidence="1">TfoX N-terminal domain-containing protein</fullName>
    </recommendedName>
</protein>
<proteinExistence type="predicted"/>
<dbReference type="SUPFAM" id="SSF159894">
    <property type="entry name" value="YgaC/TfoX-N like"/>
    <property type="match status" value="1"/>
</dbReference>
<dbReference type="RefSeq" id="WP_062621409.1">
    <property type="nucleotide sequence ID" value="NZ_JRWG01000003.1"/>
</dbReference>
<evidence type="ECO:0000313" key="2">
    <source>
        <dbReference type="EMBL" id="KXO00225.1"/>
    </source>
</evidence>
<name>A0A137RJ69_9FLAO</name>
<dbReference type="Pfam" id="PF04993">
    <property type="entry name" value="TfoX_N"/>
    <property type="match status" value="1"/>
</dbReference>
<dbReference type="Proteomes" id="UP000070138">
    <property type="component" value="Unassembled WGS sequence"/>
</dbReference>
<gene>
    <name evidence="2" type="ORF">LS48_07120</name>
</gene>
<reference evidence="2 3" key="2">
    <citation type="journal article" date="2016" name="Int. J. Syst. Evol. Microbiol.">
        <title>Vitellibacter aquimaris sp. nov., a marine bacterium isolated from seawater.</title>
        <authorList>
            <person name="Thevarajoo S."/>
            <person name="Selvaratnam C."/>
            <person name="Goh K.M."/>
            <person name="Hong K.W."/>
            <person name="Chan X.Y."/>
            <person name="Chan K.G."/>
            <person name="Chong C.S."/>
        </authorList>
    </citation>
    <scope>NUCLEOTIDE SEQUENCE [LARGE SCALE GENOMIC DNA]</scope>
    <source>
        <strain evidence="2 3">D-24</strain>
    </source>
</reference>
<evidence type="ECO:0000313" key="3">
    <source>
        <dbReference type="Proteomes" id="UP000070138"/>
    </source>
</evidence>
<sequence length="110" mass="12717">MNPNSEEILKRIRVALQPWGKDIEEKRMFGGTCFLFKGKMCVGETKERLMVRIPAVRMTETTQSRFVKPMGFTGKPMKEFIFVTTEGFKTEEKLQLWAEMGVAHAKTKLK</sequence>
<evidence type="ECO:0000259" key="1">
    <source>
        <dbReference type="Pfam" id="PF04993"/>
    </source>
</evidence>
<accession>A0A137RJ69</accession>
<comment type="caution">
    <text evidence="2">The sequence shown here is derived from an EMBL/GenBank/DDBJ whole genome shotgun (WGS) entry which is preliminary data.</text>
</comment>
<keyword evidence="3" id="KW-1185">Reference proteome</keyword>
<dbReference type="EMBL" id="JRWG01000003">
    <property type="protein sequence ID" value="KXO00225.1"/>
    <property type="molecule type" value="Genomic_DNA"/>
</dbReference>
<dbReference type="AlphaFoldDB" id="A0A137RJ69"/>
<dbReference type="InterPro" id="IPR007076">
    <property type="entry name" value="TfoX_N"/>
</dbReference>
<dbReference type="STRING" id="1548749.LS48_07120"/>
<organism evidence="2 3">
    <name type="scientific">Aequorivita aquimaris</name>
    <dbReference type="NCBI Taxonomy" id="1548749"/>
    <lineage>
        <taxon>Bacteria</taxon>
        <taxon>Pseudomonadati</taxon>
        <taxon>Bacteroidota</taxon>
        <taxon>Flavobacteriia</taxon>
        <taxon>Flavobacteriales</taxon>
        <taxon>Flavobacteriaceae</taxon>
        <taxon>Aequorivita</taxon>
    </lineage>
</organism>
<dbReference type="OrthoDB" id="214902at2"/>
<dbReference type="Gene3D" id="3.30.1460.30">
    <property type="entry name" value="YgaC/TfoX-N like chaperone"/>
    <property type="match status" value="1"/>
</dbReference>
<feature type="domain" description="TfoX N-terminal" evidence="1">
    <location>
        <begin position="16"/>
        <end position="105"/>
    </location>
</feature>